<dbReference type="Pfam" id="PF07291">
    <property type="entry name" value="MauE"/>
    <property type="match status" value="1"/>
</dbReference>
<evidence type="ECO:0000256" key="2">
    <source>
        <dbReference type="ARBA" id="ARBA00004141"/>
    </source>
</evidence>
<evidence type="ECO:0000313" key="11">
    <source>
        <dbReference type="Proteomes" id="UP001064632"/>
    </source>
</evidence>
<evidence type="ECO:0000256" key="7">
    <source>
        <dbReference type="ARBA" id="ARBA00023136"/>
    </source>
</evidence>
<dbReference type="Proteomes" id="UP001064632">
    <property type="component" value="Chromosome"/>
</dbReference>
<evidence type="ECO:0000259" key="9">
    <source>
        <dbReference type="Pfam" id="PF07291"/>
    </source>
</evidence>
<feature type="transmembrane region" description="Helical" evidence="8">
    <location>
        <begin position="144"/>
        <end position="170"/>
    </location>
</feature>
<evidence type="ECO:0000256" key="8">
    <source>
        <dbReference type="SAM" id="Phobius"/>
    </source>
</evidence>
<evidence type="ECO:0000256" key="5">
    <source>
        <dbReference type="ARBA" id="ARBA00022692"/>
    </source>
</evidence>
<feature type="transmembrane region" description="Helical" evidence="8">
    <location>
        <begin position="119"/>
        <end position="138"/>
    </location>
</feature>
<dbReference type="EMBL" id="CP104694">
    <property type="protein sequence ID" value="UXI66235.1"/>
    <property type="molecule type" value="Genomic_DNA"/>
</dbReference>
<evidence type="ECO:0000256" key="3">
    <source>
        <dbReference type="ARBA" id="ARBA00004856"/>
    </source>
</evidence>
<evidence type="ECO:0000256" key="1">
    <source>
        <dbReference type="ARBA" id="ARBA00003475"/>
    </source>
</evidence>
<organism evidence="10 11">
    <name type="scientific">Tahibacter amnicola</name>
    <dbReference type="NCBI Taxonomy" id="2976241"/>
    <lineage>
        <taxon>Bacteria</taxon>
        <taxon>Pseudomonadati</taxon>
        <taxon>Pseudomonadota</taxon>
        <taxon>Gammaproteobacteria</taxon>
        <taxon>Lysobacterales</taxon>
        <taxon>Rhodanobacteraceae</taxon>
        <taxon>Tahibacter</taxon>
    </lineage>
</organism>
<name>A0ABY6BD28_9GAMM</name>
<accession>A0ABY6BD28</accession>
<feature type="domain" description="Methylamine utilisation protein MauE" evidence="9">
    <location>
        <begin position="7"/>
        <end position="133"/>
    </location>
</feature>
<evidence type="ECO:0000256" key="6">
    <source>
        <dbReference type="ARBA" id="ARBA00022989"/>
    </source>
</evidence>
<feature type="transmembrane region" description="Helical" evidence="8">
    <location>
        <begin position="12"/>
        <end position="29"/>
    </location>
</feature>
<dbReference type="InterPro" id="IPR009908">
    <property type="entry name" value="Methylamine_util_MauE"/>
</dbReference>
<comment type="subcellular location">
    <subcellularLocation>
        <location evidence="2">Membrane</location>
        <topology evidence="2">Multi-pass membrane protein</topology>
    </subcellularLocation>
</comment>
<keyword evidence="11" id="KW-1185">Reference proteome</keyword>
<keyword evidence="5 8" id="KW-0812">Transmembrane</keyword>
<reference evidence="10" key="1">
    <citation type="submission" date="2022-09" db="EMBL/GenBank/DDBJ databases">
        <title>Tahibacter sp. nov., isolated from a fresh water.</title>
        <authorList>
            <person name="Baek J.H."/>
            <person name="Lee J.K."/>
            <person name="Kim J.M."/>
            <person name="Jeon C.O."/>
        </authorList>
    </citation>
    <scope>NUCLEOTIDE SEQUENCE</scope>
    <source>
        <strain evidence="10">W38</strain>
    </source>
</reference>
<comment type="function">
    <text evidence="1">May be specifically involved in the processing, transport, and/or maturation of the MADH beta-subunit.</text>
</comment>
<keyword evidence="7 8" id="KW-0472">Membrane</keyword>
<comment type="pathway">
    <text evidence="3">One-carbon metabolism; methylamine degradation.</text>
</comment>
<proteinExistence type="predicted"/>
<protein>
    <recommendedName>
        <fullName evidence="4">Methylamine utilization protein MauE</fullName>
    </recommendedName>
</protein>
<dbReference type="RefSeq" id="WP_261693219.1">
    <property type="nucleotide sequence ID" value="NZ_CP104694.1"/>
</dbReference>
<keyword evidence="6 8" id="KW-1133">Transmembrane helix</keyword>
<sequence>MNDLMGPVAEIARLWLLVALLVAAWGKSFHFGQFRRDLAKSFPGLRPYVVPVGAAIIVAEWGSAALVVLGGPFARYGLIATLALFIVFTTVIAVSLAQDRTVLCSCFGGSSHRISAYDLVRNLLFIGAAGFALGTPSLPADDVFLRVMLAGVAVIFFLISTALQDIVAVLRIKV</sequence>
<evidence type="ECO:0000256" key="4">
    <source>
        <dbReference type="ARBA" id="ARBA00019078"/>
    </source>
</evidence>
<gene>
    <name evidence="10" type="ORF">N4264_15920</name>
</gene>
<feature type="transmembrane region" description="Helical" evidence="8">
    <location>
        <begin position="76"/>
        <end position="98"/>
    </location>
</feature>
<evidence type="ECO:0000313" key="10">
    <source>
        <dbReference type="EMBL" id="UXI66235.1"/>
    </source>
</evidence>
<feature type="transmembrane region" description="Helical" evidence="8">
    <location>
        <begin position="49"/>
        <end position="70"/>
    </location>
</feature>